<reference evidence="4" key="1">
    <citation type="submission" date="2023-03" db="EMBL/GenBank/DDBJ databases">
        <title>Massive genome expansion in bonnet fungi (Mycena s.s.) driven by repeated elements and novel gene families across ecological guilds.</title>
        <authorList>
            <consortium name="Lawrence Berkeley National Laboratory"/>
            <person name="Harder C.B."/>
            <person name="Miyauchi S."/>
            <person name="Viragh M."/>
            <person name="Kuo A."/>
            <person name="Thoen E."/>
            <person name="Andreopoulos B."/>
            <person name="Lu D."/>
            <person name="Skrede I."/>
            <person name="Drula E."/>
            <person name="Henrissat B."/>
            <person name="Morin E."/>
            <person name="Kohler A."/>
            <person name="Barry K."/>
            <person name="LaButti K."/>
            <person name="Morin E."/>
            <person name="Salamov A."/>
            <person name="Lipzen A."/>
            <person name="Mereny Z."/>
            <person name="Hegedus B."/>
            <person name="Baldrian P."/>
            <person name="Stursova M."/>
            <person name="Weitz H."/>
            <person name="Taylor A."/>
            <person name="Grigoriev I.V."/>
            <person name="Nagy L.G."/>
            <person name="Martin F."/>
            <person name="Kauserud H."/>
        </authorList>
    </citation>
    <scope>NUCLEOTIDE SEQUENCE</scope>
    <source>
        <strain evidence="4">CBHHK200</strain>
    </source>
</reference>
<dbReference type="AlphaFoldDB" id="A0AAD6SYC4"/>
<dbReference type="Pfam" id="PF20151">
    <property type="entry name" value="DUF6533"/>
    <property type="match status" value="1"/>
</dbReference>
<comment type="caution">
    <text evidence="4">The sequence shown here is derived from an EMBL/GenBank/DDBJ whole genome shotgun (WGS) entry which is preliminary data.</text>
</comment>
<name>A0AAD6SYC4_9AGAR</name>
<proteinExistence type="predicted"/>
<evidence type="ECO:0000256" key="2">
    <source>
        <dbReference type="SAM" id="Phobius"/>
    </source>
</evidence>
<feature type="compositionally biased region" description="Basic and acidic residues" evidence="1">
    <location>
        <begin position="289"/>
        <end position="304"/>
    </location>
</feature>
<gene>
    <name evidence="4" type="ORF">C8F04DRAFT_1096854</name>
</gene>
<evidence type="ECO:0000256" key="1">
    <source>
        <dbReference type="SAM" id="MobiDB-lite"/>
    </source>
</evidence>
<keyword evidence="2" id="KW-0812">Transmembrane</keyword>
<feature type="region of interest" description="Disordered" evidence="1">
    <location>
        <begin position="278"/>
        <end position="304"/>
    </location>
</feature>
<keyword evidence="5" id="KW-1185">Reference proteome</keyword>
<organism evidence="4 5">
    <name type="scientific">Mycena alexandri</name>
    <dbReference type="NCBI Taxonomy" id="1745969"/>
    <lineage>
        <taxon>Eukaryota</taxon>
        <taxon>Fungi</taxon>
        <taxon>Dikarya</taxon>
        <taxon>Basidiomycota</taxon>
        <taxon>Agaricomycotina</taxon>
        <taxon>Agaricomycetes</taxon>
        <taxon>Agaricomycetidae</taxon>
        <taxon>Agaricales</taxon>
        <taxon>Marasmiineae</taxon>
        <taxon>Mycenaceae</taxon>
        <taxon>Mycena</taxon>
    </lineage>
</organism>
<feature type="transmembrane region" description="Helical" evidence="2">
    <location>
        <begin position="41"/>
        <end position="69"/>
    </location>
</feature>
<sequence length="304" mass="33566">MTSSAEMAAYLRVAAYTMALFEYLQTLPAEYRLYAKQKGPFNLSIACILFILVRYLGILTLASGVVGFFYHGFTPEACSHFFWVTPVFKLLLYLSSQAILTLRTYAVSRKSPVVLRILIALSLVCAAGMFLSTFWKRIRDCTSGNEPGVRVASDRFFDAVTMVITAGYLWKFASSKHTSINTLTTMMLKDGIVYFVVLSAMNIVNLIFFLGSNTTLQSAAGRFILNLSERGRDGRSNDTSRTSRTPASGGRRGGPTHLRSPDDPVGIQVTKSVITMHDMGTADDGSDLQSRDTIKGERWGPEIV</sequence>
<feature type="region of interest" description="Disordered" evidence="1">
    <location>
        <begin position="231"/>
        <end position="265"/>
    </location>
</feature>
<dbReference type="Proteomes" id="UP001218188">
    <property type="component" value="Unassembled WGS sequence"/>
</dbReference>
<evidence type="ECO:0000313" key="4">
    <source>
        <dbReference type="EMBL" id="KAJ7036073.1"/>
    </source>
</evidence>
<feature type="transmembrane region" description="Helical" evidence="2">
    <location>
        <begin position="81"/>
        <end position="102"/>
    </location>
</feature>
<accession>A0AAD6SYC4</accession>
<dbReference type="InterPro" id="IPR045340">
    <property type="entry name" value="DUF6533"/>
</dbReference>
<dbReference type="EMBL" id="JARJCM010000046">
    <property type="protein sequence ID" value="KAJ7036073.1"/>
    <property type="molecule type" value="Genomic_DNA"/>
</dbReference>
<protein>
    <recommendedName>
        <fullName evidence="3">DUF6533 domain-containing protein</fullName>
    </recommendedName>
</protein>
<keyword evidence="2" id="KW-1133">Transmembrane helix</keyword>
<feature type="domain" description="DUF6533" evidence="3">
    <location>
        <begin position="10"/>
        <end position="59"/>
    </location>
</feature>
<evidence type="ECO:0000313" key="5">
    <source>
        <dbReference type="Proteomes" id="UP001218188"/>
    </source>
</evidence>
<evidence type="ECO:0000259" key="3">
    <source>
        <dbReference type="Pfam" id="PF20151"/>
    </source>
</evidence>
<keyword evidence="2" id="KW-0472">Membrane</keyword>
<feature type="transmembrane region" description="Helical" evidence="2">
    <location>
        <begin position="114"/>
        <end position="135"/>
    </location>
</feature>
<feature type="transmembrane region" description="Helical" evidence="2">
    <location>
        <begin position="192"/>
        <end position="211"/>
    </location>
</feature>